<accession>A0A2S2DUF1</accession>
<dbReference type="Proteomes" id="UP000245468">
    <property type="component" value="Chromosome"/>
</dbReference>
<evidence type="ECO:0000256" key="9">
    <source>
        <dbReference type="ARBA" id="ARBA00022898"/>
    </source>
</evidence>
<reference evidence="17" key="1">
    <citation type="submission" date="2018-05" db="EMBL/GenBank/DDBJ databases">
        <title>Pseudarcicella sp. HME7025 Genome sequencing and assembly.</title>
        <authorList>
            <person name="Kim H."/>
            <person name="Kang H."/>
            <person name="Joh K."/>
        </authorList>
    </citation>
    <scope>NUCLEOTIDE SEQUENCE [LARGE SCALE GENOMIC DNA]</scope>
    <source>
        <strain evidence="17">HME7025</strain>
    </source>
</reference>
<keyword evidence="7" id="KW-0028">Amino-acid biosynthesis</keyword>
<dbReference type="UniPathway" id="UPA00135">
    <property type="reaction ID" value="UER00197"/>
</dbReference>
<keyword evidence="11" id="KW-0718">Serine biosynthesis</keyword>
<evidence type="ECO:0000256" key="6">
    <source>
        <dbReference type="ARBA" id="ARBA00022576"/>
    </source>
</evidence>
<dbReference type="Gene3D" id="3.90.1150.10">
    <property type="entry name" value="Aspartate Aminotransferase, domain 1"/>
    <property type="match status" value="1"/>
</dbReference>
<evidence type="ECO:0000256" key="5">
    <source>
        <dbReference type="ARBA" id="ARBA00022490"/>
    </source>
</evidence>
<keyword evidence="9" id="KW-0663">Pyridoxal phosphate</keyword>
<comment type="catalytic activity">
    <reaction evidence="13">
        <text>4-(phosphooxy)-L-threonine + 2-oxoglutarate = (R)-3-hydroxy-2-oxo-4-phosphooxybutanoate + L-glutamate</text>
        <dbReference type="Rhea" id="RHEA:16573"/>
        <dbReference type="ChEBI" id="CHEBI:16810"/>
        <dbReference type="ChEBI" id="CHEBI:29985"/>
        <dbReference type="ChEBI" id="CHEBI:58452"/>
        <dbReference type="ChEBI" id="CHEBI:58538"/>
        <dbReference type="EC" id="2.6.1.52"/>
    </reaction>
</comment>
<comment type="cofactor">
    <cofactor evidence="1">
        <name>pyridoxal 5'-phosphate</name>
        <dbReference type="ChEBI" id="CHEBI:597326"/>
    </cofactor>
</comment>
<dbReference type="PANTHER" id="PTHR21152:SF40">
    <property type="entry name" value="ALANINE--GLYOXYLATE AMINOTRANSFERASE"/>
    <property type="match status" value="1"/>
</dbReference>
<evidence type="ECO:0000256" key="14">
    <source>
        <dbReference type="ARBA" id="ARBA00049007"/>
    </source>
</evidence>
<dbReference type="EC" id="2.6.1.52" evidence="4"/>
<gene>
    <name evidence="16" type="primary">serC</name>
    <name evidence="16" type="ORF">HME7025_00565</name>
</gene>
<dbReference type="Pfam" id="PF00266">
    <property type="entry name" value="Aminotran_5"/>
    <property type="match status" value="1"/>
</dbReference>
<dbReference type="GO" id="GO:0019265">
    <property type="term" value="P:glycine biosynthetic process, by transamination of glyoxylate"/>
    <property type="evidence" value="ECO:0007669"/>
    <property type="project" value="TreeGrafter"/>
</dbReference>
<evidence type="ECO:0000256" key="4">
    <source>
        <dbReference type="ARBA" id="ARBA00013030"/>
    </source>
</evidence>
<dbReference type="InterPro" id="IPR022278">
    <property type="entry name" value="Pser_aminoTfrase"/>
</dbReference>
<dbReference type="InterPro" id="IPR015422">
    <property type="entry name" value="PyrdxlP-dep_Trfase_small"/>
</dbReference>
<evidence type="ECO:0000256" key="8">
    <source>
        <dbReference type="ARBA" id="ARBA00022679"/>
    </source>
</evidence>
<dbReference type="Gene3D" id="3.40.640.10">
    <property type="entry name" value="Type I PLP-dependent aspartate aminotransferase-like (Major domain)"/>
    <property type="match status" value="1"/>
</dbReference>
<sequence length="361" mass="40551">MMQPVFFTPGPAALYPTVQGHYEEAFRLSIGSISHRSAQFRKIYQHADEQLRTLFNLPKQNNAILFTGSATEIWERIIMNTVEHECFHLVNGSFSRKFFDFAQELHKYAHAAHKPFGEGFDAADVDVPEYAELICATANETSSGVQMRSQEIHKLKKANKDKFLAVDMVSSAPYTNLDFNLVDTAFFSVQKAFGMPAGLGVWIANEAMLEKAERMKKHEGVIGTYHSLPSLWENYKKFETPETPNVMGIYVLGKVAEDFNRIGVDQIRKETDRKAKALYDFAKKSDRFEAFVENESHRSQTVVVLNCQEAAGTVIQKVKNASGMVVGAGYGKMKETQIRIANFPAVSSEQVEALIQTLNSI</sequence>
<feature type="domain" description="Aminotransferase class V" evidence="15">
    <location>
        <begin position="129"/>
        <end position="329"/>
    </location>
</feature>
<evidence type="ECO:0000256" key="2">
    <source>
        <dbReference type="ARBA" id="ARBA00005099"/>
    </source>
</evidence>
<evidence type="ECO:0000256" key="7">
    <source>
        <dbReference type="ARBA" id="ARBA00022605"/>
    </source>
</evidence>
<evidence type="ECO:0000256" key="1">
    <source>
        <dbReference type="ARBA" id="ARBA00001933"/>
    </source>
</evidence>
<comment type="pathway">
    <text evidence="2">Amino-acid biosynthesis; L-serine biosynthesis; L-serine from 3-phospho-D-glycerate: step 2/3.</text>
</comment>
<dbReference type="GO" id="GO:0008615">
    <property type="term" value="P:pyridoxine biosynthetic process"/>
    <property type="evidence" value="ECO:0007669"/>
    <property type="project" value="UniProtKB-KW"/>
</dbReference>
<dbReference type="GO" id="GO:0004648">
    <property type="term" value="F:O-phospho-L-serine:2-oxoglutarate aminotransferase activity"/>
    <property type="evidence" value="ECO:0007669"/>
    <property type="project" value="UniProtKB-EC"/>
</dbReference>
<protein>
    <recommendedName>
        <fullName evidence="4">phosphoserine transaminase</fullName>
        <ecNumber evidence="4">2.6.1.52</ecNumber>
    </recommendedName>
    <alternativeName>
        <fullName evidence="12">Phosphohydroxythreonine aminotransferase</fullName>
    </alternativeName>
</protein>
<keyword evidence="8 16" id="KW-0808">Transferase</keyword>
<dbReference type="PANTHER" id="PTHR21152">
    <property type="entry name" value="AMINOTRANSFERASE CLASS V"/>
    <property type="match status" value="1"/>
</dbReference>
<evidence type="ECO:0000256" key="11">
    <source>
        <dbReference type="ARBA" id="ARBA00023299"/>
    </source>
</evidence>
<dbReference type="GO" id="GO:0004760">
    <property type="term" value="F:L-serine-pyruvate transaminase activity"/>
    <property type="evidence" value="ECO:0007669"/>
    <property type="project" value="TreeGrafter"/>
</dbReference>
<dbReference type="EMBL" id="CP029346">
    <property type="protein sequence ID" value="AWL08437.1"/>
    <property type="molecule type" value="Genomic_DNA"/>
</dbReference>
<dbReference type="KEGG" id="psez:HME7025_00565"/>
<dbReference type="PIRSF" id="PIRSF000525">
    <property type="entry name" value="SerC"/>
    <property type="match status" value="1"/>
</dbReference>
<evidence type="ECO:0000256" key="13">
    <source>
        <dbReference type="ARBA" id="ARBA00047630"/>
    </source>
</evidence>
<evidence type="ECO:0000256" key="3">
    <source>
        <dbReference type="ARBA" id="ARBA00006904"/>
    </source>
</evidence>
<keyword evidence="6 16" id="KW-0032">Aminotransferase</keyword>
<organism evidence="16 17">
    <name type="scientific">Aquirufa nivalisilvae</name>
    <dbReference type="NCBI Taxonomy" id="2516557"/>
    <lineage>
        <taxon>Bacteria</taxon>
        <taxon>Pseudomonadati</taxon>
        <taxon>Bacteroidota</taxon>
        <taxon>Cytophagia</taxon>
        <taxon>Cytophagales</taxon>
        <taxon>Flectobacillaceae</taxon>
        <taxon>Aquirufa</taxon>
    </lineage>
</organism>
<keyword evidence="17" id="KW-1185">Reference proteome</keyword>
<evidence type="ECO:0000313" key="16">
    <source>
        <dbReference type="EMBL" id="AWL08437.1"/>
    </source>
</evidence>
<dbReference type="InterPro" id="IPR015421">
    <property type="entry name" value="PyrdxlP-dep_Trfase_major"/>
</dbReference>
<evidence type="ECO:0000256" key="12">
    <source>
        <dbReference type="ARBA" id="ARBA00031421"/>
    </source>
</evidence>
<dbReference type="InterPro" id="IPR015424">
    <property type="entry name" value="PyrdxlP-dep_Trfase"/>
</dbReference>
<dbReference type="AlphaFoldDB" id="A0A2S2DUF1"/>
<dbReference type="GO" id="GO:0006564">
    <property type="term" value="P:L-serine biosynthetic process"/>
    <property type="evidence" value="ECO:0007669"/>
    <property type="project" value="UniProtKB-KW"/>
</dbReference>
<comment type="catalytic activity">
    <reaction evidence="14">
        <text>O-phospho-L-serine + 2-oxoglutarate = 3-phosphooxypyruvate + L-glutamate</text>
        <dbReference type="Rhea" id="RHEA:14329"/>
        <dbReference type="ChEBI" id="CHEBI:16810"/>
        <dbReference type="ChEBI" id="CHEBI:18110"/>
        <dbReference type="ChEBI" id="CHEBI:29985"/>
        <dbReference type="ChEBI" id="CHEBI:57524"/>
        <dbReference type="EC" id="2.6.1.52"/>
    </reaction>
</comment>
<dbReference type="InterPro" id="IPR000192">
    <property type="entry name" value="Aminotrans_V_dom"/>
</dbReference>
<proteinExistence type="inferred from homology"/>
<name>A0A2S2DUF1_9BACT</name>
<evidence type="ECO:0000256" key="10">
    <source>
        <dbReference type="ARBA" id="ARBA00023096"/>
    </source>
</evidence>
<evidence type="ECO:0000259" key="15">
    <source>
        <dbReference type="Pfam" id="PF00266"/>
    </source>
</evidence>
<keyword evidence="10" id="KW-0664">Pyridoxine biosynthesis</keyword>
<dbReference type="GO" id="GO:0008453">
    <property type="term" value="F:alanine-glyoxylate transaminase activity"/>
    <property type="evidence" value="ECO:0007669"/>
    <property type="project" value="TreeGrafter"/>
</dbReference>
<keyword evidence="5" id="KW-0963">Cytoplasm</keyword>
<comment type="similarity">
    <text evidence="3">Belongs to the class-V pyridoxal-phosphate-dependent aminotransferase family. SerC subfamily.</text>
</comment>
<evidence type="ECO:0000313" key="17">
    <source>
        <dbReference type="Proteomes" id="UP000245468"/>
    </source>
</evidence>
<dbReference type="SUPFAM" id="SSF53383">
    <property type="entry name" value="PLP-dependent transferases"/>
    <property type="match status" value="1"/>
</dbReference>